<comment type="similarity">
    <text evidence="1">Belongs to the nitrite and sulfite reductase 4Fe-4S domain family.</text>
</comment>
<evidence type="ECO:0000256" key="4">
    <source>
        <dbReference type="ARBA" id="ARBA00022723"/>
    </source>
</evidence>
<dbReference type="PATRIC" id="fig|476652.3.peg.4343"/>
<keyword evidence="3" id="KW-0349">Heme</keyword>
<dbReference type="EMBL" id="LDZY01000019">
    <property type="protein sequence ID" value="KLU63968.1"/>
    <property type="molecule type" value="Genomic_DNA"/>
</dbReference>
<dbReference type="InterPro" id="IPR045854">
    <property type="entry name" value="NO2/SO3_Rdtase_4Fe4S_sf"/>
</dbReference>
<reference evidence="10 11" key="1">
    <citation type="submission" date="2015-06" db="EMBL/GenBank/DDBJ databases">
        <title>Draft genome of the moderately acidophilic sulfate reducer Candidatus Desulfosporosinus acididurans strain M1.</title>
        <authorList>
            <person name="Poehlein A."/>
            <person name="Petzsch P."/>
            <person name="Johnson B.D."/>
            <person name="Schloemann M."/>
            <person name="Daniel R."/>
            <person name="Muehling M."/>
        </authorList>
    </citation>
    <scope>NUCLEOTIDE SEQUENCE [LARGE SCALE GENOMIC DNA]</scope>
    <source>
        <strain evidence="10 11">M1</strain>
    </source>
</reference>
<dbReference type="PANTHER" id="PTHR32439">
    <property type="entry name" value="FERREDOXIN--NITRITE REDUCTASE, CHLOROPLASTIC"/>
    <property type="match status" value="1"/>
</dbReference>
<dbReference type="PRINTS" id="PR00397">
    <property type="entry name" value="SIROHAEM"/>
</dbReference>
<dbReference type="GO" id="GO:0051539">
    <property type="term" value="F:4 iron, 4 sulfur cluster binding"/>
    <property type="evidence" value="ECO:0007669"/>
    <property type="project" value="UniProtKB-KW"/>
</dbReference>
<dbReference type="InterPro" id="IPR006067">
    <property type="entry name" value="NO2/SO3_Rdtase_4Fe4S_dom"/>
</dbReference>
<keyword evidence="5 10" id="KW-0560">Oxidoreductase</keyword>
<evidence type="ECO:0000256" key="7">
    <source>
        <dbReference type="ARBA" id="ARBA00023014"/>
    </source>
</evidence>
<evidence type="ECO:0000256" key="6">
    <source>
        <dbReference type="ARBA" id="ARBA00023004"/>
    </source>
</evidence>
<evidence type="ECO:0000313" key="10">
    <source>
        <dbReference type="EMBL" id="KLU63968.1"/>
    </source>
</evidence>
<dbReference type="Proteomes" id="UP000036356">
    <property type="component" value="Unassembled WGS sequence"/>
</dbReference>
<evidence type="ECO:0000313" key="11">
    <source>
        <dbReference type="Proteomes" id="UP000036356"/>
    </source>
</evidence>
<dbReference type="InterPro" id="IPR006066">
    <property type="entry name" value="NO2/SO3_Rdtase_FeS/sirohaem_BS"/>
</dbReference>
<evidence type="ECO:0000256" key="5">
    <source>
        <dbReference type="ARBA" id="ARBA00023002"/>
    </source>
</evidence>
<dbReference type="SUPFAM" id="SSF56014">
    <property type="entry name" value="Nitrite and sulphite reductase 4Fe-4S domain-like"/>
    <property type="match status" value="2"/>
</dbReference>
<dbReference type="EC" id="1.8.7.1" evidence="10"/>
<keyword evidence="7" id="KW-0411">Iron-sulfur</keyword>
<feature type="domain" description="Nitrite/Sulfite reductase ferredoxin-like" evidence="9">
    <location>
        <begin position="314"/>
        <end position="376"/>
    </location>
</feature>
<protein>
    <submittedName>
        <fullName evidence="10">Sulfite reductase [ferredoxin]</fullName>
        <ecNumber evidence="10">1.8.7.1</ecNumber>
    </submittedName>
</protein>
<evidence type="ECO:0000259" key="9">
    <source>
        <dbReference type="Pfam" id="PF03460"/>
    </source>
</evidence>
<dbReference type="SUPFAM" id="SSF55124">
    <property type="entry name" value="Nitrite/Sulfite reductase N-terminal domain-like"/>
    <property type="match status" value="2"/>
</dbReference>
<organism evidence="10 11">
    <name type="scientific">Desulfosporosinus acididurans</name>
    <dbReference type="NCBI Taxonomy" id="476652"/>
    <lineage>
        <taxon>Bacteria</taxon>
        <taxon>Bacillati</taxon>
        <taxon>Bacillota</taxon>
        <taxon>Clostridia</taxon>
        <taxon>Eubacteriales</taxon>
        <taxon>Desulfitobacteriaceae</taxon>
        <taxon>Desulfosporosinus</taxon>
    </lineage>
</organism>
<dbReference type="RefSeq" id="WP_047811870.1">
    <property type="nucleotide sequence ID" value="NZ_LDZY01000019.1"/>
</dbReference>
<dbReference type="Gene3D" id="3.30.413.10">
    <property type="entry name" value="Sulfite Reductase Hemoprotein, domain 1"/>
    <property type="match status" value="2"/>
</dbReference>
<dbReference type="GO" id="GO:0020037">
    <property type="term" value="F:heme binding"/>
    <property type="evidence" value="ECO:0007669"/>
    <property type="project" value="InterPro"/>
</dbReference>
<evidence type="ECO:0000259" key="8">
    <source>
        <dbReference type="Pfam" id="PF01077"/>
    </source>
</evidence>
<keyword evidence="6" id="KW-0408">Iron</keyword>
<dbReference type="STRING" id="476652.DEAC_c40980"/>
<dbReference type="GO" id="GO:0046872">
    <property type="term" value="F:metal ion binding"/>
    <property type="evidence" value="ECO:0007669"/>
    <property type="project" value="UniProtKB-KW"/>
</dbReference>
<dbReference type="PROSITE" id="PS00365">
    <property type="entry name" value="NIR_SIR"/>
    <property type="match status" value="1"/>
</dbReference>
<sequence length="549" mass="61595">MLNIINKWALNAQKLNSFELTKLDTDGLDILDKLNYFQKASFTSISNEERDLLKWAGIYIQRPRSDGYFMMRVKIPFGVMISTQARVLASISKDYGRDILDITTRQSIQFHWLRIEDIPSIQSKLASVNLSSVEACGDCPRNIIGNPLAGIDPHEILDTRKIQNEVYNFFQGNRDFSNLPRKFKVSISANIFDTGHAAINDLAFTPASKLIDNEIVQGFHVYVGGGLSAKPHLAKKLDIFLKPDEVLKVTIGVASLFRDFGYRQSRQHARLKFLVADWGAMKFKQELEKLVGPLLSGGDDLICGWNAGYFNGIHQQKQPGLHYFGLSVPLGRLSADNLKDLADITDKYGDGTIRITNSQNIILAGISDNRVMSFLHEPLLHVLTPFPETFKAHTISCTGKDFCNLAIVETKKYARQISQYLDNTLKLDTPIRIHITGCPNSCGQVQLADIGLRGAKSKKTSQTIEGFELQIGGVLGPEPQIGTSLKGFIPADIAHVVIEQLIRFYKDHRIDHESFNTFINRNGTEEFQSILNNFLDRIFVPTESRYGLT</sequence>
<gene>
    <name evidence="10" type="primary">sir</name>
    <name evidence="10" type="ORF">DEAC_c40980</name>
</gene>
<proteinExistence type="inferred from homology"/>
<keyword evidence="2" id="KW-0004">4Fe-4S</keyword>
<name>A0A0J1FLY8_9FIRM</name>
<evidence type="ECO:0000256" key="1">
    <source>
        <dbReference type="ARBA" id="ARBA00010429"/>
    </source>
</evidence>
<feature type="domain" description="Nitrite/Sulfite reductase ferredoxin-like" evidence="9">
    <location>
        <begin position="65"/>
        <end position="127"/>
    </location>
</feature>
<evidence type="ECO:0000256" key="3">
    <source>
        <dbReference type="ARBA" id="ARBA00022617"/>
    </source>
</evidence>
<feature type="domain" description="Nitrite/sulphite reductase 4Fe-4S" evidence="8">
    <location>
        <begin position="136"/>
        <end position="289"/>
    </location>
</feature>
<accession>A0A0J1FLY8</accession>
<dbReference type="GO" id="GO:0050311">
    <property type="term" value="F:sulfite reductase (ferredoxin) activity"/>
    <property type="evidence" value="ECO:0007669"/>
    <property type="project" value="UniProtKB-EC"/>
</dbReference>
<dbReference type="Gene3D" id="3.90.480.20">
    <property type="match status" value="1"/>
</dbReference>
<keyword evidence="4" id="KW-0479">Metal-binding</keyword>
<evidence type="ECO:0000256" key="2">
    <source>
        <dbReference type="ARBA" id="ARBA00022485"/>
    </source>
</evidence>
<dbReference type="Pfam" id="PF03460">
    <property type="entry name" value="NIR_SIR_ferr"/>
    <property type="match status" value="2"/>
</dbReference>
<dbReference type="PANTHER" id="PTHR32439:SF0">
    <property type="entry name" value="FERREDOXIN--NITRITE REDUCTASE, CHLOROPLASTIC"/>
    <property type="match status" value="1"/>
</dbReference>
<dbReference type="InterPro" id="IPR051329">
    <property type="entry name" value="NIR_SIR_4Fe-4S"/>
</dbReference>
<dbReference type="InterPro" id="IPR005117">
    <property type="entry name" value="NiRdtase/SiRdtase_haem-b_fer"/>
</dbReference>
<feature type="domain" description="Nitrite/sulphite reductase 4Fe-4S" evidence="8">
    <location>
        <begin position="395"/>
        <end position="532"/>
    </location>
</feature>
<keyword evidence="11" id="KW-1185">Reference proteome</keyword>
<dbReference type="AlphaFoldDB" id="A0A0J1FLY8"/>
<comment type="caution">
    <text evidence="10">The sequence shown here is derived from an EMBL/GenBank/DDBJ whole genome shotgun (WGS) entry which is preliminary data.</text>
</comment>
<dbReference type="Pfam" id="PF01077">
    <property type="entry name" value="NIR_SIR"/>
    <property type="match status" value="2"/>
</dbReference>
<dbReference type="InterPro" id="IPR036136">
    <property type="entry name" value="Nit/Sulf_reduc_fer-like_dom_sf"/>
</dbReference>